<dbReference type="AlphaFoldDB" id="J8ZNM5"/>
<name>J8ZNM5_EDHAE</name>
<reference evidence="6 7" key="1">
    <citation type="submission" date="2011-08" db="EMBL/GenBank/DDBJ databases">
        <authorList>
            <person name="Liu Z.J."/>
            <person name="Shi F.L."/>
            <person name="Lu J.Q."/>
            <person name="Li M."/>
            <person name="Wang Z.L."/>
        </authorList>
    </citation>
    <scope>NUCLEOTIDE SEQUENCE [LARGE SCALE GENOMIC DNA]</scope>
    <source>
        <strain evidence="6 7">USNM 41457</strain>
    </source>
</reference>
<dbReference type="InterPro" id="IPR008913">
    <property type="entry name" value="Znf_CHY"/>
</dbReference>
<gene>
    <name evidence="6" type="ORF">EDEG_00505</name>
</gene>
<protein>
    <recommendedName>
        <fullName evidence="5">CHY-type domain-containing protein</fullName>
    </recommendedName>
</protein>
<dbReference type="Proteomes" id="UP000003163">
    <property type="component" value="Unassembled WGS sequence"/>
</dbReference>
<evidence type="ECO:0000313" key="6">
    <source>
        <dbReference type="EMBL" id="EJW01288.1"/>
    </source>
</evidence>
<keyword evidence="2 4" id="KW-0863">Zinc-finger</keyword>
<keyword evidence="7" id="KW-1185">Reference proteome</keyword>
<dbReference type="SUPFAM" id="SSF161219">
    <property type="entry name" value="CHY zinc finger-like"/>
    <property type="match status" value="1"/>
</dbReference>
<dbReference type="OrthoDB" id="10253329at2759"/>
<evidence type="ECO:0000256" key="2">
    <source>
        <dbReference type="ARBA" id="ARBA00022771"/>
    </source>
</evidence>
<dbReference type="EMBL" id="AFBI03000005">
    <property type="protein sequence ID" value="EJW01288.1"/>
    <property type="molecule type" value="Genomic_DNA"/>
</dbReference>
<keyword evidence="3" id="KW-0862">Zinc</keyword>
<feature type="domain" description="CHY-type" evidence="5">
    <location>
        <begin position="451"/>
        <end position="516"/>
    </location>
</feature>
<evidence type="ECO:0000256" key="1">
    <source>
        <dbReference type="ARBA" id="ARBA00022723"/>
    </source>
</evidence>
<dbReference type="InterPro" id="IPR037274">
    <property type="entry name" value="Znf_CHY_sf"/>
</dbReference>
<dbReference type="VEuPathDB" id="MicrosporidiaDB:EDEG_00505"/>
<keyword evidence="1" id="KW-0479">Metal-binding</keyword>
<evidence type="ECO:0000313" key="7">
    <source>
        <dbReference type="Proteomes" id="UP000003163"/>
    </source>
</evidence>
<dbReference type="PROSITE" id="PS51266">
    <property type="entry name" value="ZF_CHY"/>
    <property type="match status" value="1"/>
</dbReference>
<evidence type="ECO:0000256" key="4">
    <source>
        <dbReference type="PROSITE-ProRule" id="PRU00601"/>
    </source>
</evidence>
<dbReference type="InParanoid" id="J8ZNM5"/>
<dbReference type="GO" id="GO:0008270">
    <property type="term" value="F:zinc ion binding"/>
    <property type="evidence" value="ECO:0007669"/>
    <property type="project" value="UniProtKB-KW"/>
</dbReference>
<sequence length="560" mass="64824">MGQYKEIFSKNKCLEKNGCLYIELNIESKKFFNNKKIILKYNIENGELSILGKDISNRIKEKFINFIIFNLFNKTDIKEVNLLKLSKCIGVLEKKVQEIDSIDILEFECSDTFGLFQNLKLGKSEEDFTKSSDMGSSKLPSGNFSELKAFDNNVKTHTKNIISKKHNYITNIVQNCLAKSQIRGNKNLDKKPNIDKNNIPKNLILEKKIDNRATDVPIFEKFDNITVHIIQNNKFESKSFNDFGKDQLTTKDVKDKNSNSNQLLNTKFEAQSLDLNLEENYQNNKDIKNTNVSIQNLHNQFLLPKNYKFPVNHCKKPNIEYHCNKKNILFVSASKIFFQIKCEKCLNVQSSNISECKKCKYNISVSYIPSVHNKFLGRIDLKGCSFVSFNYNRFEISCSYCDFAYKTSEMGIDRKFSIQCYNCSKDLFFELLELRYIAPTVDFFSPKQGTNLPQKGACKHYKKSYRWFRFRCCNKAYPCEECHNADNAHLPETGSKMICGICSLEQPISSCCRCGMNINKSSSHWEGGKGNRNKETMSKKDKKNIKGNIIYNSYNVIKKY</sequence>
<proteinExistence type="predicted"/>
<evidence type="ECO:0000259" key="5">
    <source>
        <dbReference type="PROSITE" id="PS51266"/>
    </source>
</evidence>
<dbReference type="Pfam" id="PF05495">
    <property type="entry name" value="zf-CHY"/>
    <property type="match status" value="1"/>
</dbReference>
<comment type="caution">
    <text evidence="6">The sequence shown here is derived from an EMBL/GenBank/DDBJ whole genome shotgun (WGS) entry which is preliminary data.</text>
</comment>
<evidence type="ECO:0000256" key="3">
    <source>
        <dbReference type="ARBA" id="ARBA00022833"/>
    </source>
</evidence>
<organism evidence="6 7">
    <name type="scientific">Edhazardia aedis (strain USNM 41457)</name>
    <name type="common">Microsporidian parasite</name>
    <dbReference type="NCBI Taxonomy" id="1003232"/>
    <lineage>
        <taxon>Eukaryota</taxon>
        <taxon>Fungi</taxon>
        <taxon>Fungi incertae sedis</taxon>
        <taxon>Microsporidia</taxon>
        <taxon>Edhazardia</taxon>
    </lineage>
</organism>
<accession>J8ZNM5</accession>
<reference evidence="7" key="2">
    <citation type="submission" date="2015-07" db="EMBL/GenBank/DDBJ databases">
        <title>Contrasting host-pathogen interactions and genome evolution in two generalist and specialist microsporidian pathogens of mosquitoes.</title>
        <authorList>
            <consortium name="The Broad Institute Genomics Platform"/>
            <consortium name="The Broad Institute Genome Sequencing Center for Infectious Disease"/>
            <person name="Cuomo C.A."/>
            <person name="Sanscrainte N.D."/>
            <person name="Goldberg J.M."/>
            <person name="Heiman D."/>
            <person name="Young S."/>
            <person name="Zeng Q."/>
            <person name="Becnel J.J."/>
            <person name="Birren B.W."/>
        </authorList>
    </citation>
    <scope>NUCLEOTIDE SEQUENCE [LARGE SCALE GENOMIC DNA]</scope>
    <source>
        <strain evidence="7">USNM 41457</strain>
    </source>
</reference>
<dbReference type="HOGENOM" id="CLU_486614_0_0_1"/>
<dbReference type="STRING" id="1003232.J8ZNM5"/>